<evidence type="ECO:0000313" key="1">
    <source>
        <dbReference type="EMBL" id="QKD06112.1"/>
    </source>
</evidence>
<reference evidence="1 2" key="1">
    <citation type="submission" date="2018-10" db="EMBL/GenBank/DDBJ databases">
        <authorList>
            <person name="Perry B.J."/>
            <person name="Sullivan J.T."/>
            <person name="Murphy R.J.T."/>
            <person name="Ramsay J.P."/>
            <person name="Ronson C.W."/>
        </authorList>
    </citation>
    <scope>NUCLEOTIDE SEQUENCE [LARGE SCALE GENOMIC DNA]</scope>
    <source>
        <strain evidence="1 2">R88b</strain>
    </source>
</reference>
<gene>
    <name evidence="1" type="ORF">EB235_05505</name>
</gene>
<proteinExistence type="predicted"/>
<sequence>MSKRIDRSWVVFASVENDEHDRCVDIFSRPDKSFGYEEFRRDVEDGGAWTPTEYYSGARYATAELAYAAAEKSVVWLAEVLRVSPKLRRIPPSH</sequence>
<dbReference type="Proteomes" id="UP000503017">
    <property type="component" value="Chromosome"/>
</dbReference>
<dbReference type="AlphaFoldDB" id="A0A6M7WVK9"/>
<organism evidence="1 2">
    <name type="scientific">Mesorhizobium loti R88b</name>
    <dbReference type="NCBI Taxonomy" id="935548"/>
    <lineage>
        <taxon>Bacteria</taxon>
        <taxon>Pseudomonadati</taxon>
        <taxon>Pseudomonadota</taxon>
        <taxon>Alphaproteobacteria</taxon>
        <taxon>Hyphomicrobiales</taxon>
        <taxon>Phyllobacteriaceae</taxon>
        <taxon>Mesorhizobium</taxon>
    </lineage>
</organism>
<evidence type="ECO:0000313" key="2">
    <source>
        <dbReference type="Proteomes" id="UP000503017"/>
    </source>
</evidence>
<dbReference type="EMBL" id="CP033367">
    <property type="protein sequence ID" value="QKD06112.1"/>
    <property type="molecule type" value="Genomic_DNA"/>
</dbReference>
<protein>
    <submittedName>
        <fullName evidence="1">Uncharacterized protein</fullName>
    </submittedName>
</protein>
<dbReference type="RefSeq" id="WP_027031974.1">
    <property type="nucleotide sequence ID" value="NZ_CP033367.1"/>
</dbReference>
<accession>A0A6M7WVK9</accession>
<name>A0A6M7WVK9_RHILI</name>